<evidence type="ECO:0000313" key="4">
    <source>
        <dbReference type="Proteomes" id="UP000252355"/>
    </source>
</evidence>
<feature type="coiled-coil region" evidence="1">
    <location>
        <begin position="59"/>
        <end position="114"/>
    </location>
</feature>
<feature type="compositionally biased region" description="Low complexity" evidence="2">
    <location>
        <begin position="262"/>
        <end position="292"/>
    </location>
</feature>
<gene>
    <name evidence="3" type="ORF">OZSIB_2527</name>
</gene>
<comment type="caution">
    <text evidence="3">The sequence shown here is derived from an EMBL/GenBank/DDBJ whole genome shotgun (WGS) entry which is preliminary data.</text>
</comment>
<proteinExistence type="predicted"/>
<keyword evidence="1" id="KW-0175">Coiled coil</keyword>
<evidence type="ECO:0000313" key="3">
    <source>
        <dbReference type="EMBL" id="RCK81150.1"/>
    </source>
</evidence>
<evidence type="ECO:0000256" key="2">
    <source>
        <dbReference type="SAM" id="MobiDB-lite"/>
    </source>
</evidence>
<name>A0A367ZSY0_9BACT</name>
<dbReference type="AlphaFoldDB" id="A0A367ZSY0"/>
<protein>
    <submittedName>
        <fullName evidence="3">Uncharacterized protein</fullName>
    </submittedName>
</protein>
<sequence length="316" mass="34053">MDKTDLQALLDDFAKIEEASCHIDTLLRSRKKVLAFPDADSLGAFYQPLFGLPDLVRHLIDQQARLTALENRLAAADAERQAMQARLAAAERRAAAAEAQVAAEARRVQALIDERAALVITIQAIIATLRALDRAFNHLETHKFKFSIYDLLEKINAVIRPDDRASFEIEGSGIFESVRHTAARSAEPHLSVKRLLEAAQGRLPPSLAADPQYGPALQQLFQELVDLAEQNLERTRTAQKFGLRLKVVNYDNRAAGGGNDVAPAGGSSGSADGARGGASAAPAPGLSPSDPPSADRSRSAPKAPPPLPPRQKRKDA</sequence>
<accession>A0A367ZSY0</accession>
<evidence type="ECO:0000256" key="1">
    <source>
        <dbReference type="SAM" id="Coils"/>
    </source>
</evidence>
<dbReference type="Proteomes" id="UP000252355">
    <property type="component" value="Unassembled WGS sequence"/>
</dbReference>
<dbReference type="EMBL" id="QOQW01000003">
    <property type="protein sequence ID" value="RCK81150.1"/>
    <property type="molecule type" value="Genomic_DNA"/>
</dbReference>
<feature type="region of interest" description="Disordered" evidence="2">
    <location>
        <begin position="254"/>
        <end position="316"/>
    </location>
</feature>
<reference evidence="3 4" key="1">
    <citation type="submission" date="2018-05" db="EMBL/GenBank/DDBJ databases">
        <title>A metagenomic window into the 2 km-deep terrestrial subsurface aquifer revealed taxonomically and functionally diverse microbial community comprising novel uncultured bacterial lineages.</title>
        <authorList>
            <person name="Kadnikov V.V."/>
            <person name="Mardanov A.V."/>
            <person name="Beletsky A.V."/>
            <person name="Banks D."/>
            <person name="Pimenov N.V."/>
            <person name="Frank Y.A."/>
            <person name="Karnachuk O.V."/>
            <person name="Ravin N.V."/>
        </authorList>
    </citation>
    <scope>NUCLEOTIDE SEQUENCE [LARGE SCALE GENOMIC DNA]</scope>
    <source>
        <strain evidence="3">BY5</strain>
    </source>
</reference>
<organism evidence="3 4">
    <name type="scientific">Candidatus Ozemobacter sibiricus</name>
    <dbReference type="NCBI Taxonomy" id="2268124"/>
    <lineage>
        <taxon>Bacteria</taxon>
        <taxon>Candidatus Ozemobacteria</taxon>
        <taxon>Candidatus Ozemobacterales</taxon>
        <taxon>Candidatus Ozemobacteraceae</taxon>
        <taxon>Candidatus Ozemobacter</taxon>
    </lineage>
</organism>